<comment type="caution">
    <text evidence="1">The sequence shown here is derived from an EMBL/GenBank/DDBJ whole genome shotgun (WGS) entry which is preliminary data.</text>
</comment>
<dbReference type="EMBL" id="BKCJ010000106">
    <property type="protein sequence ID" value="GEU29844.1"/>
    <property type="molecule type" value="Genomic_DNA"/>
</dbReference>
<gene>
    <name evidence="1" type="ORF">Tci_001822</name>
</gene>
<proteinExistence type="predicted"/>
<accession>A0A699GJ96</accession>
<dbReference type="AlphaFoldDB" id="A0A699GJ96"/>
<sequence length="443" mass="50162">MVMASLVNRDTVSTISEKEIFVFDEKFHALDSVVSEQDVLPSSVELDFRALLDGGFFGVEVTKLTTGRLVNVSSCDGIDMVIKILDLEPKDIAAEFLRSFSVERIEQGIRYVFELVRADVVVNIVTPSLDVANALATTYEASAENSLLKKTIDMRAKFEGQAYEVIKAFYQNVVQFYKGSGQALSVSKMKVARYPDFGLELLIPEHICINEILGKRDCVERIPSVVPTYCMENPEQSFVNYASSCTDEERDARLSKFEANFKQQQSELTTKIETVLKAITDRIVGTLPSDTVKNPKLGTHIVSSARSYPIIDPQCSSHPSTLITAIKAYFNDAIIKPQQIDEPEPTLDDEFKDLKDFINYHLPREWEISRDVEPNPFKDLIEKPIEWSKPPKNRNGAWHAKIRIIDPDGEEFTKTLQSIPTTRKLFEKGSPREIINLDHFYHP</sequence>
<organism evidence="1">
    <name type="scientific">Tanacetum cinerariifolium</name>
    <name type="common">Dalmatian daisy</name>
    <name type="synonym">Chrysanthemum cinerariifolium</name>
    <dbReference type="NCBI Taxonomy" id="118510"/>
    <lineage>
        <taxon>Eukaryota</taxon>
        <taxon>Viridiplantae</taxon>
        <taxon>Streptophyta</taxon>
        <taxon>Embryophyta</taxon>
        <taxon>Tracheophyta</taxon>
        <taxon>Spermatophyta</taxon>
        <taxon>Magnoliopsida</taxon>
        <taxon>eudicotyledons</taxon>
        <taxon>Gunneridae</taxon>
        <taxon>Pentapetalae</taxon>
        <taxon>asterids</taxon>
        <taxon>campanulids</taxon>
        <taxon>Asterales</taxon>
        <taxon>Asteraceae</taxon>
        <taxon>Asteroideae</taxon>
        <taxon>Anthemideae</taxon>
        <taxon>Anthemidinae</taxon>
        <taxon>Tanacetum</taxon>
    </lineage>
</organism>
<reference evidence="1" key="1">
    <citation type="journal article" date="2019" name="Sci. Rep.">
        <title>Draft genome of Tanacetum cinerariifolium, the natural source of mosquito coil.</title>
        <authorList>
            <person name="Yamashiro T."/>
            <person name="Shiraishi A."/>
            <person name="Satake H."/>
            <person name="Nakayama K."/>
        </authorList>
    </citation>
    <scope>NUCLEOTIDE SEQUENCE</scope>
</reference>
<evidence type="ECO:0000313" key="1">
    <source>
        <dbReference type="EMBL" id="GEU29844.1"/>
    </source>
</evidence>
<protein>
    <submittedName>
        <fullName evidence="1">Uncharacterized protein</fullName>
    </submittedName>
</protein>
<name>A0A699GJ96_TANCI</name>